<dbReference type="Pfam" id="PF05553">
    <property type="entry name" value="DUF761"/>
    <property type="match status" value="1"/>
</dbReference>
<evidence type="ECO:0000313" key="3">
    <source>
        <dbReference type="Proteomes" id="UP000607653"/>
    </source>
</evidence>
<gene>
    <name evidence="2" type="ORF">HUJ06_008844</name>
</gene>
<dbReference type="InterPro" id="IPR008480">
    <property type="entry name" value="DUF761_pln"/>
</dbReference>
<name>A0A822Z119_NELNU</name>
<accession>A0A822Z119</accession>
<evidence type="ECO:0008006" key="4">
    <source>
        <dbReference type="Google" id="ProtNLM"/>
    </source>
</evidence>
<evidence type="ECO:0000313" key="2">
    <source>
        <dbReference type="EMBL" id="DAD38203.1"/>
    </source>
</evidence>
<dbReference type="PANTHER" id="PTHR33265">
    <property type="entry name" value="AVR9/CF-9 RAPIDLY ELICITED PROTEIN-RELATED"/>
    <property type="match status" value="1"/>
</dbReference>
<proteinExistence type="predicted"/>
<comment type="caution">
    <text evidence="2">The sequence shown here is derived from an EMBL/GenBank/DDBJ whole genome shotgun (WGS) entry which is preliminary data.</text>
</comment>
<evidence type="ECO:0000256" key="1">
    <source>
        <dbReference type="SAM" id="MobiDB-lite"/>
    </source>
</evidence>
<keyword evidence="3" id="KW-1185">Reference proteome</keyword>
<dbReference type="PANTHER" id="PTHR33265:SF5">
    <property type="entry name" value="COTTON FIBER PROTEIN"/>
    <property type="match status" value="1"/>
</dbReference>
<protein>
    <recommendedName>
        <fullName evidence="4">Cotton fiber protein</fullName>
    </recommendedName>
</protein>
<sequence>MYINIYVLSFVRLIRLHQTSLRLFSDDNLFETQHLLQVRFEIDCFVISSSVCNCYCFSDTTKTQLKMAKKKTSLGRRAWNLLRLALLWARKGGLLKRGLMMDLRILPNYIKSLRNTAARDSIRYGERELSFDDTPLFHFKTPHRPASRRFHIPCINIPPVDFDFDFRDDYCNDHDKKDGAYNQRGRRSFPGEEEEEERDYDCEGSRDDEQNSELVPCGEEEEGIDLRAEEFIAKFYAQIKLQRQISYLQYDEMLSRGAS</sequence>
<dbReference type="EMBL" id="DUZY01000004">
    <property type="protein sequence ID" value="DAD38203.1"/>
    <property type="molecule type" value="Genomic_DNA"/>
</dbReference>
<dbReference type="Proteomes" id="UP000607653">
    <property type="component" value="Unassembled WGS sequence"/>
</dbReference>
<dbReference type="AlphaFoldDB" id="A0A822Z119"/>
<feature type="region of interest" description="Disordered" evidence="1">
    <location>
        <begin position="181"/>
        <end position="217"/>
    </location>
</feature>
<organism evidence="2 3">
    <name type="scientific">Nelumbo nucifera</name>
    <name type="common">Sacred lotus</name>
    <dbReference type="NCBI Taxonomy" id="4432"/>
    <lineage>
        <taxon>Eukaryota</taxon>
        <taxon>Viridiplantae</taxon>
        <taxon>Streptophyta</taxon>
        <taxon>Embryophyta</taxon>
        <taxon>Tracheophyta</taxon>
        <taxon>Spermatophyta</taxon>
        <taxon>Magnoliopsida</taxon>
        <taxon>Proteales</taxon>
        <taxon>Nelumbonaceae</taxon>
        <taxon>Nelumbo</taxon>
    </lineage>
</organism>
<feature type="compositionally biased region" description="Acidic residues" evidence="1">
    <location>
        <begin position="191"/>
        <end position="200"/>
    </location>
</feature>
<reference evidence="2 3" key="1">
    <citation type="journal article" date="2020" name="Mol. Biol. Evol.">
        <title>Distinct Expression and Methylation Patterns for Genes with Different Fates following a Single Whole-Genome Duplication in Flowering Plants.</title>
        <authorList>
            <person name="Shi T."/>
            <person name="Rahmani R.S."/>
            <person name="Gugger P.F."/>
            <person name="Wang M."/>
            <person name="Li H."/>
            <person name="Zhang Y."/>
            <person name="Li Z."/>
            <person name="Wang Q."/>
            <person name="Van de Peer Y."/>
            <person name="Marchal K."/>
            <person name="Chen J."/>
        </authorList>
    </citation>
    <scope>NUCLEOTIDE SEQUENCE [LARGE SCALE GENOMIC DNA]</scope>
    <source>
        <tissue evidence="2">Leaf</tissue>
    </source>
</reference>